<evidence type="ECO:0000256" key="3">
    <source>
        <dbReference type="ARBA" id="ARBA00023212"/>
    </source>
</evidence>
<accession>A0A8J2LG07</accession>
<reference evidence="8" key="1">
    <citation type="submission" date="2021-06" db="EMBL/GenBank/DDBJ databases">
        <authorList>
            <person name="Hodson N. C."/>
            <person name="Mongue J. A."/>
            <person name="Jaron S. K."/>
        </authorList>
    </citation>
    <scope>NUCLEOTIDE SEQUENCE</scope>
</reference>
<dbReference type="EMBL" id="CAJVCH010569885">
    <property type="protein sequence ID" value="CAG7833455.1"/>
    <property type="molecule type" value="Genomic_DNA"/>
</dbReference>
<dbReference type="GO" id="GO:0000922">
    <property type="term" value="C:spindle pole"/>
    <property type="evidence" value="ECO:0007669"/>
    <property type="project" value="InterPro"/>
</dbReference>
<protein>
    <recommendedName>
        <fullName evidence="4">Gamma-tubulin complex component</fullName>
    </recommendedName>
</protein>
<evidence type="ECO:0000256" key="1">
    <source>
        <dbReference type="ARBA" id="ARBA00022490"/>
    </source>
</evidence>
<dbReference type="GO" id="GO:0031122">
    <property type="term" value="P:cytoplasmic microtubule organization"/>
    <property type="evidence" value="ECO:0007669"/>
    <property type="project" value="TreeGrafter"/>
</dbReference>
<dbReference type="GO" id="GO:0000278">
    <property type="term" value="P:mitotic cell cycle"/>
    <property type="evidence" value="ECO:0007669"/>
    <property type="project" value="TreeGrafter"/>
</dbReference>
<comment type="similarity">
    <text evidence="4">Belongs to the TUBGCP family.</text>
</comment>
<name>A0A8J2LG07_9HEXA</name>
<dbReference type="PANTHER" id="PTHR19302">
    <property type="entry name" value="GAMMA TUBULIN COMPLEX PROTEIN"/>
    <property type="match status" value="1"/>
</dbReference>
<comment type="subcellular location">
    <subcellularLocation>
        <location evidence="4">Cytoplasm</location>
        <location evidence="4">Cytoskeleton</location>
        <location evidence="4">Microtubule organizing center</location>
    </subcellularLocation>
</comment>
<evidence type="ECO:0000256" key="5">
    <source>
        <dbReference type="SAM" id="MobiDB-lite"/>
    </source>
</evidence>
<dbReference type="GO" id="GO:0000930">
    <property type="term" value="C:gamma-tubulin complex"/>
    <property type="evidence" value="ECO:0007669"/>
    <property type="project" value="TreeGrafter"/>
</dbReference>
<feature type="compositionally biased region" description="Polar residues" evidence="5">
    <location>
        <begin position="716"/>
        <end position="730"/>
    </location>
</feature>
<dbReference type="InterPro" id="IPR040457">
    <property type="entry name" value="GCP_C"/>
</dbReference>
<dbReference type="Proteomes" id="UP000708208">
    <property type="component" value="Unassembled WGS sequence"/>
</dbReference>
<dbReference type="GO" id="GO:0005874">
    <property type="term" value="C:microtubule"/>
    <property type="evidence" value="ECO:0007669"/>
    <property type="project" value="UniProtKB-KW"/>
</dbReference>
<dbReference type="InterPro" id="IPR041470">
    <property type="entry name" value="GCP_N"/>
</dbReference>
<dbReference type="AlphaFoldDB" id="A0A8J2LG07"/>
<evidence type="ECO:0000259" key="7">
    <source>
        <dbReference type="Pfam" id="PF17681"/>
    </source>
</evidence>
<dbReference type="Pfam" id="PF17681">
    <property type="entry name" value="GCP_N_terminal"/>
    <property type="match status" value="1"/>
</dbReference>
<evidence type="ECO:0000259" key="6">
    <source>
        <dbReference type="Pfam" id="PF04130"/>
    </source>
</evidence>
<feature type="domain" description="Gamma tubulin complex component C-terminal" evidence="6">
    <location>
        <begin position="397"/>
        <end position="710"/>
    </location>
</feature>
<dbReference type="GO" id="GO:0051225">
    <property type="term" value="P:spindle assembly"/>
    <property type="evidence" value="ECO:0007669"/>
    <property type="project" value="TreeGrafter"/>
</dbReference>
<feature type="region of interest" description="Disordered" evidence="5">
    <location>
        <begin position="716"/>
        <end position="745"/>
    </location>
</feature>
<keyword evidence="9" id="KW-1185">Reference proteome</keyword>
<dbReference type="PANTHER" id="PTHR19302:SF13">
    <property type="entry name" value="GAMMA-TUBULIN COMPLEX COMPONENT 2"/>
    <property type="match status" value="1"/>
</dbReference>
<keyword evidence="2 4" id="KW-0493">Microtubule</keyword>
<organism evidence="8 9">
    <name type="scientific">Allacma fusca</name>
    <dbReference type="NCBI Taxonomy" id="39272"/>
    <lineage>
        <taxon>Eukaryota</taxon>
        <taxon>Metazoa</taxon>
        <taxon>Ecdysozoa</taxon>
        <taxon>Arthropoda</taxon>
        <taxon>Hexapoda</taxon>
        <taxon>Collembola</taxon>
        <taxon>Symphypleona</taxon>
        <taxon>Sminthuridae</taxon>
        <taxon>Allacma</taxon>
    </lineage>
</organism>
<evidence type="ECO:0000256" key="4">
    <source>
        <dbReference type="RuleBase" id="RU363050"/>
    </source>
</evidence>
<dbReference type="InterPro" id="IPR007259">
    <property type="entry name" value="GCP"/>
</dbReference>
<dbReference type="GO" id="GO:0051321">
    <property type="term" value="P:meiotic cell cycle"/>
    <property type="evidence" value="ECO:0007669"/>
    <property type="project" value="TreeGrafter"/>
</dbReference>
<gene>
    <name evidence="8" type="ORF">AFUS01_LOCUS43075</name>
</gene>
<comment type="caution">
    <text evidence="8">The sequence shown here is derived from an EMBL/GenBank/DDBJ whole genome shotgun (WGS) entry which is preliminary data.</text>
</comment>
<dbReference type="FunFam" id="1.20.120.1900:FF:000037">
    <property type="entry name" value="Gamma-tubulin complex component"/>
    <property type="match status" value="1"/>
</dbReference>
<keyword evidence="1 4" id="KW-0963">Cytoplasm</keyword>
<dbReference type="Pfam" id="PF04130">
    <property type="entry name" value="GCP_C_terminal"/>
    <property type="match status" value="1"/>
</dbReference>
<sequence>MAEVLIKKDWRGSLNGPLPATTLSSGFRFIGSFISSGSGTGSTSMWAEDHALGRSPSSRSTIISHSPSNLGFVPSSFNLSPNPHDNPNIVSSQVPSVHLFSEESQEKFIVQELLYILAGVDSCLISCHNVTPNKIGFSVDRRIQSTLSSFALEVAQLAGHYYTVNRYVEEIFQYEDGRVVHALVSTIQEILKEYFIMLTQLNVEFRKGNLNLRNLWFFINPTLAKMAILSSIVVEIEDKNLVGGAVLTHLHEKSMAMMNSSDQSLCLFMAQRSSVPYFETLEQWIYKGVIKDRFSEFFVMDSDNSNQEAEVNDDYWEKRYKVIPEKCPSFLSKNIIQVLKSGKYLNVMRNCGKDVKTFQGEKIVYSIHERDYMDKIDKAYSFASKKLLTLLLDEYDLMKRLESVKHYLLMDKGDFIVQFMDLTDVELSKPIDDLNPSRLESLMGLALRTSSAYNDPYKDSLKVQLFPYGIGDQLLTIIAIETPMERRDFPQVCNYKLPGAEGFSFSYDVKWPISLVLTPRVIVCYQLVFRHLFFCKHVERQLCNVWISSKGSEGPALTDQKDKAVVFALRQKMLNFVQNFQYYMAFEVIEPAWNAFITTMQKVSNVDEVLECHLGMVTSILDDSMLTIKVLLEKVTRILNLCLRFCKKISLMYSHNNVDANIHEKICAADVKFSKMLVSFLKEVSEISQSSNKSNKVGNIIHRMNFNAYYTPSLEDSSNTIQQQPSSLSVPNMRETLPSSSHHFD</sequence>
<keyword evidence="3 4" id="KW-0206">Cytoskeleton</keyword>
<dbReference type="GO" id="GO:0043015">
    <property type="term" value="F:gamma-tubulin binding"/>
    <property type="evidence" value="ECO:0007669"/>
    <property type="project" value="InterPro"/>
</dbReference>
<dbReference type="GO" id="GO:0007020">
    <property type="term" value="P:microtubule nucleation"/>
    <property type="evidence" value="ECO:0007669"/>
    <property type="project" value="InterPro"/>
</dbReference>
<feature type="domain" description="Gamma tubulin complex component protein N-terminal" evidence="7">
    <location>
        <begin position="110"/>
        <end position="394"/>
    </location>
</feature>
<proteinExistence type="inferred from homology"/>
<evidence type="ECO:0000256" key="2">
    <source>
        <dbReference type="ARBA" id="ARBA00022701"/>
    </source>
</evidence>
<dbReference type="OrthoDB" id="2192946at2759"/>
<dbReference type="GO" id="GO:0051011">
    <property type="term" value="F:microtubule minus-end binding"/>
    <property type="evidence" value="ECO:0007669"/>
    <property type="project" value="TreeGrafter"/>
</dbReference>
<evidence type="ECO:0000313" key="9">
    <source>
        <dbReference type="Proteomes" id="UP000708208"/>
    </source>
</evidence>
<evidence type="ECO:0000313" key="8">
    <source>
        <dbReference type="EMBL" id="CAG7833455.1"/>
    </source>
</evidence>